<accession>W2YH85</accession>
<evidence type="ECO:0000313" key="1">
    <source>
        <dbReference type="EMBL" id="ETP34410.1"/>
    </source>
</evidence>
<name>W2YH85_PHYNI</name>
<dbReference type="Proteomes" id="UP000018948">
    <property type="component" value="Unassembled WGS sequence"/>
</dbReference>
<feature type="non-terminal residue" evidence="1">
    <location>
        <position position="1"/>
    </location>
</feature>
<dbReference type="EMBL" id="ANIY01003638">
    <property type="protein sequence ID" value="ETP34410.1"/>
    <property type="molecule type" value="Genomic_DNA"/>
</dbReference>
<organism evidence="1 2">
    <name type="scientific">Phytophthora nicotianae P10297</name>
    <dbReference type="NCBI Taxonomy" id="1317064"/>
    <lineage>
        <taxon>Eukaryota</taxon>
        <taxon>Sar</taxon>
        <taxon>Stramenopiles</taxon>
        <taxon>Oomycota</taxon>
        <taxon>Peronosporomycetes</taxon>
        <taxon>Peronosporales</taxon>
        <taxon>Peronosporaceae</taxon>
        <taxon>Phytophthora</taxon>
    </lineage>
</organism>
<dbReference type="AlphaFoldDB" id="W2YH85"/>
<protein>
    <submittedName>
        <fullName evidence="1">Uncharacterized protein</fullName>
    </submittedName>
</protein>
<sequence length="56" mass="6228">VGKPRHVHRDFPSFEVSRAYLRHHLAQGSVIVATKNGTLFHVYARCIGDQPEKGSG</sequence>
<evidence type="ECO:0000313" key="2">
    <source>
        <dbReference type="Proteomes" id="UP000018948"/>
    </source>
</evidence>
<gene>
    <name evidence="1" type="ORF">F442_17275</name>
</gene>
<reference evidence="1 2" key="1">
    <citation type="submission" date="2013-11" db="EMBL/GenBank/DDBJ databases">
        <title>The Genome Sequence of Phytophthora parasitica P10297.</title>
        <authorList>
            <consortium name="The Broad Institute Genomics Platform"/>
            <person name="Russ C."/>
            <person name="Tyler B."/>
            <person name="Panabieres F."/>
            <person name="Shan W."/>
            <person name="Tripathy S."/>
            <person name="Grunwald N."/>
            <person name="Machado M."/>
            <person name="Johnson C.S."/>
            <person name="Walker B."/>
            <person name="Young S.K."/>
            <person name="Zeng Q."/>
            <person name="Gargeya S."/>
            <person name="Fitzgerald M."/>
            <person name="Haas B."/>
            <person name="Abouelleil A."/>
            <person name="Allen A.W."/>
            <person name="Alvarado L."/>
            <person name="Arachchi H.M."/>
            <person name="Berlin A.M."/>
            <person name="Chapman S.B."/>
            <person name="Gainer-Dewar J."/>
            <person name="Goldberg J."/>
            <person name="Griggs A."/>
            <person name="Gujja S."/>
            <person name="Hansen M."/>
            <person name="Howarth C."/>
            <person name="Imamovic A."/>
            <person name="Ireland A."/>
            <person name="Larimer J."/>
            <person name="McCowan C."/>
            <person name="Murphy C."/>
            <person name="Pearson M."/>
            <person name="Poon T.W."/>
            <person name="Priest M."/>
            <person name="Roberts A."/>
            <person name="Saif S."/>
            <person name="Shea T."/>
            <person name="Sisk P."/>
            <person name="Sykes S."/>
            <person name="Wortman J."/>
            <person name="Nusbaum C."/>
            <person name="Birren B."/>
        </authorList>
    </citation>
    <scope>NUCLEOTIDE SEQUENCE [LARGE SCALE GENOMIC DNA]</scope>
    <source>
        <strain evidence="1 2">P10297</strain>
    </source>
</reference>
<comment type="caution">
    <text evidence="1">The sequence shown here is derived from an EMBL/GenBank/DDBJ whole genome shotgun (WGS) entry which is preliminary data.</text>
</comment>
<proteinExistence type="predicted"/>